<dbReference type="RefSeq" id="WP_232592034.1">
    <property type="nucleotide sequence ID" value="NZ_BSPD01000030.1"/>
</dbReference>
<name>A0AA37T2T3_9GAMM</name>
<evidence type="ECO:0000313" key="3">
    <source>
        <dbReference type="Proteomes" id="UP001156870"/>
    </source>
</evidence>
<dbReference type="InterPro" id="IPR018642">
    <property type="entry name" value="DUF2066"/>
</dbReference>
<dbReference type="EMBL" id="BSPD01000030">
    <property type="protein sequence ID" value="GLS25463.1"/>
    <property type="molecule type" value="Genomic_DNA"/>
</dbReference>
<evidence type="ECO:0000256" key="1">
    <source>
        <dbReference type="SAM" id="MobiDB-lite"/>
    </source>
</evidence>
<reference evidence="2 3" key="1">
    <citation type="journal article" date="2014" name="Int. J. Syst. Evol. Microbiol.">
        <title>Complete genome sequence of Corynebacterium casei LMG S-19264T (=DSM 44701T), isolated from a smear-ripened cheese.</title>
        <authorList>
            <consortium name="US DOE Joint Genome Institute (JGI-PGF)"/>
            <person name="Walter F."/>
            <person name="Albersmeier A."/>
            <person name="Kalinowski J."/>
            <person name="Ruckert C."/>
        </authorList>
    </citation>
    <scope>NUCLEOTIDE SEQUENCE [LARGE SCALE GENOMIC DNA]</scope>
    <source>
        <strain evidence="2 3">NBRC 110095</strain>
    </source>
</reference>
<dbReference type="Pfam" id="PF09839">
    <property type="entry name" value="DUF2066"/>
    <property type="match status" value="1"/>
</dbReference>
<evidence type="ECO:0008006" key="4">
    <source>
        <dbReference type="Google" id="ProtNLM"/>
    </source>
</evidence>
<feature type="region of interest" description="Disordered" evidence="1">
    <location>
        <begin position="155"/>
        <end position="175"/>
    </location>
</feature>
<dbReference type="AlphaFoldDB" id="A0AA37T2T3"/>
<accession>A0AA37T2T3</accession>
<keyword evidence="3" id="KW-1185">Reference proteome</keyword>
<protein>
    <recommendedName>
        <fullName evidence="4">DUF2066 domain-containing protein</fullName>
    </recommendedName>
</protein>
<feature type="region of interest" description="Disordered" evidence="1">
    <location>
        <begin position="396"/>
        <end position="425"/>
    </location>
</feature>
<feature type="compositionally biased region" description="Polar residues" evidence="1">
    <location>
        <begin position="165"/>
        <end position="175"/>
    </location>
</feature>
<dbReference type="Proteomes" id="UP001156870">
    <property type="component" value="Unassembled WGS sequence"/>
</dbReference>
<evidence type="ECO:0000313" key="2">
    <source>
        <dbReference type="EMBL" id="GLS25463.1"/>
    </source>
</evidence>
<gene>
    <name evidence="2" type="ORF">GCM10007877_11770</name>
</gene>
<sequence length="425" mass="47097">MRNLFVSNDVFPRGVAVYLRRMAVLLCMLPSLAMAVPVKDLYQADIAVNDRGTQTRQQATAEALRRVLIKVAGRDDILAQPAANEALRRASSYLQEYSYRDIDSQTHLSVRFSPEAVRRLFQNSGLPMWPANRPQVLVWLVMNDYQTGKQLVMPNTEAQGGNGAPSVSASGSLNTNNGGQVSPNFYGLLQDAAAHRALPMTLPLMDLEDQLRLDANALWSLEESAILSASDRYNADAILVGRVTQTSRGEWRVGWWLNHNSRFEVFDSQSMQFDRAINDGIKGITEYFSGIYAVVSSPMTSEALHIQVSGVDRFGEYVGVIEYLRGLAVVSQAQLQVIREDSLLITLALNGDVAVLEDAMSLDKRMEAVRRLGVTNSVAPVGSGENPMQFRWIHRGIDQNKGKNGSEDQPEPKRRTYDPVIPVGE</sequence>
<feature type="compositionally biased region" description="Basic and acidic residues" evidence="1">
    <location>
        <begin position="396"/>
        <end position="417"/>
    </location>
</feature>
<comment type="caution">
    <text evidence="2">The sequence shown here is derived from an EMBL/GenBank/DDBJ whole genome shotgun (WGS) entry which is preliminary data.</text>
</comment>
<organism evidence="2 3">
    <name type="scientific">Marinibactrum halimedae</name>
    <dbReference type="NCBI Taxonomy" id="1444977"/>
    <lineage>
        <taxon>Bacteria</taxon>
        <taxon>Pseudomonadati</taxon>
        <taxon>Pseudomonadota</taxon>
        <taxon>Gammaproteobacteria</taxon>
        <taxon>Cellvibrionales</taxon>
        <taxon>Cellvibrionaceae</taxon>
        <taxon>Marinibactrum</taxon>
    </lineage>
</organism>
<proteinExistence type="predicted"/>